<dbReference type="PANTHER" id="PTHR11306">
    <property type="entry name" value="NIEMANN PICK TYPE C2 PROTEIN NPC2-RELATED"/>
    <property type="match status" value="1"/>
</dbReference>
<feature type="domain" description="MD-2-related lipid-recognition" evidence="8">
    <location>
        <begin position="29"/>
        <end position="144"/>
    </location>
</feature>
<dbReference type="Pfam" id="PF02221">
    <property type="entry name" value="E1_DerP2_DerF2"/>
    <property type="match status" value="1"/>
</dbReference>
<evidence type="ECO:0000256" key="1">
    <source>
        <dbReference type="ARBA" id="ARBA00002053"/>
    </source>
</evidence>
<feature type="chain" id="PRO_5027105759" evidence="7">
    <location>
        <begin position="27"/>
        <end position="164"/>
    </location>
</feature>
<evidence type="ECO:0000256" key="7">
    <source>
        <dbReference type="SAM" id="SignalP"/>
    </source>
</evidence>
<reference evidence="10" key="1">
    <citation type="submission" date="2025-08" db="UniProtKB">
        <authorList>
            <consortium name="RefSeq"/>
        </authorList>
    </citation>
    <scope>IDENTIFICATION</scope>
    <source>
        <strain evidence="10">OHB3-1</strain>
    </source>
</reference>
<dbReference type="Gene3D" id="2.60.40.770">
    <property type="match status" value="1"/>
</dbReference>
<keyword evidence="4" id="KW-0813">Transport</keyword>
<dbReference type="GO" id="GO:0032366">
    <property type="term" value="P:intracellular sterol transport"/>
    <property type="evidence" value="ECO:0007669"/>
    <property type="project" value="InterPro"/>
</dbReference>
<evidence type="ECO:0000313" key="10">
    <source>
        <dbReference type="RefSeq" id="XP_022141999.1"/>
    </source>
</evidence>
<dbReference type="OrthoDB" id="6409159at2759"/>
<feature type="signal peptide" evidence="7">
    <location>
        <begin position="1"/>
        <end position="26"/>
    </location>
</feature>
<dbReference type="InterPro" id="IPR014756">
    <property type="entry name" value="Ig_E-set"/>
</dbReference>
<gene>
    <name evidence="10" type="primary">LOC111012235</name>
</gene>
<dbReference type="Proteomes" id="UP000504603">
    <property type="component" value="Unplaced"/>
</dbReference>
<dbReference type="PANTHER" id="PTHR11306:SF0">
    <property type="entry name" value="PHOSPHATIDYLGLYCEROL_PHOSPHATIDYLINOSITOL TRANSFER PROTEIN"/>
    <property type="match status" value="1"/>
</dbReference>
<comment type="subunit">
    <text evidence="3">Monomer.</text>
</comment>
<dbReference type="SMART" id="SM00737">
    <property type="entry name" value="ML"/>
    <property type="match status" value="1"/>
</dbReference>
<dbReference type="AlphaFoldDB" id="A0A6J1CKB6"/>
<protein>
    <submittedName>
        <fullName evidence="10">Phosphatidylglycerol/phosphatidylinositol transfer protein DDB_G0282179</fullName>
    </submittedName>
</protein>
<dbReference type="InterPro" id="IPR033917">
    <property type="entry name" value="ML_PG-PI_TP"/>
</dbReference>
<dbReference type="InterPro" id="IPR003172">
    <property type="entry name" value="ML_dom"/>
</dbReference>
<evidence type="ECO:0000256" key="5">
    <source>
        <dbReference type="ARBA" id="ARBA00022729"/>
    </source>
</evidence>
<name>A0A6J1CKB6_MOMCH</name>
<dbReference type="CDD" id="cd00917">
    <property type="entry name" value="PG-PI_TP"/>
    <property type="match status" value="1"/>
</dbReference>
<dbReference type="KEGG" id="mcha:111012235"/>
<keyword evidence="6" id="KW-0445">Lipid transport</keyword>
<comment type="similarity">
    <text evidence="2">Belongs to the NPC2 family.</text>
</comment>
<dbReference type="GeneID" id="111012235"/>
<dbReference type="InterPro" id="IPR039670">
    <property type="entry name" value="NPC2-like"/>
</dbReference>
<dbReference type="SUPFAM" id="SSF81296">
    <property type="entry name" value="E set domains"/>
    <property type="match status" value="1"/>
</dbReference>
<evidence type="ECO:0000256" key="6">
    <source>
        <dbReference type="ARBA" id="ARBA00023055"/>
    </source>
</evidence>
<dbReference type="RefSeq" id="XP_022141999.1">
    <property type="nucleotide sequence ID" value="XM_022286307.1"/>
</dbReference>
<evidence type="ECO:0000256" key="4">
    <source>
        <dbReference type="ARBA" id="ARBA00022448"/>
    </source>
</evidence>
<keyword evidence="9" id="KW-1185">Reference proteome</keyword>
<dbReference type="GO" id="GO:0032934">
    <property type="term" value="F:sterol binding"/>
    <property type="evidence" value="ECO:0007669"/>
    <property type="project" value="InterPro"/>
</dbReference>
<organism evidence="9 10">
    <name type="scientific">Momordica charantia</name>
    <name type="common">Bitter gourd</name>
    <name type="synonym">Balsam pear</name>
    <dbReference type="NCBI Taxonomy" id="3673"/>
    <lineage>
        <taxon>Eukaryota</taxon>
        <taxon>Viridiplantae</taxon>
        <taxon>Streptophyta</taxon>
        <taxon>Embryophyta</taxon>
        <taxon>Tracheophyta</taxon>
        <taxon>Spermatophyta</taxon>
        <taxon>Magnoliopsida</taxon>
        <taxon>eudicotyledons</taxon>
        <taxon>Gunneridae</taxon>
        <taxon>Pentapetalae</taxon>
        <taxon>rosids</taxon>
        <taxon>fabids</taxon>
        <taxon>Cucurbitales</taxon>
        <taxon>Cucurbitaceae</taxon>
        <taxon>Momordiceae</taxon>
        <taxon>Momordica</taxon>
    </lineage>
</organism>
<sequence length="164" mass="17595">MAGGLSFDRILVLFFAVHLLFPAIFAAKFNYCDKRGNYAVKVAALEVSPDPVKSGKPATFTVSASTDKVLSGGKFGVEVSLFGMHIHSEAHDLCEVTSCPVVPGKFSLAHSQSLPPFTPPGSYSVKILLKDNKNRQLTCINFKLKIVFGDGESAISEESLVAES</sequence>
<keyword evidence="5 7" id="KW-0732">Signal</keyword>
<comment type="function">
    <text evidence="1">Catalyzes the intermembrane transfer of phosphatidylglycerol and phosphatidylinositol.</text>
</comment>
<evidence type="ECO:0000256" key="3">
    <source>
        <dbReference type="ARBA" id="ARBA00011245"/>
    </source>
</evidence>
<evidence type="ECO:0000259" key="8">
    <source>
        <dbReference type="SMART" id="SM00737"/>
    </source>
</evidence>
<proteinExistence type="inferred from homology"/>
<accession>A0A6J1CKB6</accession>
<evidence type="ECO:0000256" key="2">
    <source>
        <dbReference type="ARBA" id="ARBA00006370"/>
    </source>
</evidence>
<evidence type="ECO:0000313" key="9">
    <source>
        <dbReference type="Proteomes" id="UP000504603"/>
    </source>
</evidence>